<keyword evidence="5" id="KW-0732">Signal</keyword>
<keyword evidence="3 7" id="KW-0378">Hydrolase</keyword>
<dbReference type="InterPro" id="IPR000064">
    <property type="entry name" value="NLP_P60_dom"/>
</dbReference>
<dbReference type="PANTHER" id="PTHR47359:SF3">
    <property type="entry name" value="NLP_P60 DOMAIN-CONTAINING PROTEIN-RELATED"/>
    <property type="match status" value="1"/>
</dbReference>
<organism evidence="7 8">
    <name type="scientific">Nonomuraea dietziae</name>
    <dbReference type="NCBI Taxonomy" id="65515"/>
    <lineage>
        <taxon>Bacteria</taxon>
        <taxon>Bacillati</taxon>
        <taxon>Actinomycetota</taxon>
        <taxon>Actinomycetes</taxon>
        <taxon>Streptosporangiales</taxon>
        <taxon>Streptosporangiaceae</taxon>
        <taxon>Nonomuraea</taxon>
    </lineage>
</organism>
<keyword evidence="4" id="KW-0788">Thiol protease</keyword>
<dbReference type="Gene3D" id="3.90.1720.10">
    <property type="entry name" value="endopeptidase domain like (from Nostoc punctiforme)"/>
    <property type="match status" value="1"/>
</dbReference>
<evidence type="ECO:0000256" key="5">
    <source>
        <dbReference type="SAM" id="SignalP"/>
    </source>
</evidence>
<dbReference type="SUPFAM" id="SSF54001">
    <property type="entry name" value="Cysteine proteinases"/>
    <property type="match status" value="1"/>
</dbReference>
<evidence type="ECO:0000256" key="1">
    <source>
        <dbReference type="ARBA" id="ARBA00007074"/>
    </source>
</evidence>
<protein>
    <submittedName>
        <fullName evidence="7">Cell wall-associated NlpC family hydrolase</fullName>
    </submittedName>
</protein>
<feature type="chain" id="PRO_5031210716" evidence="5">
    <location>
        <begin position="27"/>
        <end position="169"/>
    </location>
</feature>
<evidence type="ECO:0000313" key="8">
    <source>
        <dbReference type="Proteomes" id="UP000579945"/>
    </source>
</evidence>
<proteinExistence type="inferred from homology"/>
<dbReference type="Pfam" id="PF00877">
    <property type="entry name" value="NLPC_P60"/>
    <property type="match status" value="1"/>
</dbReference>
<comment type="caution">
    <text evidence="7">The sequence shown here is derived from an EMBL/GenBank/DDBJ whole genome shotgun (WGS) entry which is preliminary data.</text>
</comment>
<dbReference type="AlphaFoldDB" id="A0A7W5YAR4"/>
<evidence type="ECO:0000259" key="6">
    <source>
        <dbReference type="PROSITE" id="PS51935"/>
    </source>
</evidence>
<reference evidence="7 8" key="1">
    <citation type="submission" date="2020-08" db="EMBL/GenBank/DDBJ databases">
        <title>Sequencing the genomes of 1000 actinobacteria strains.</title>
        <authorList>
            <person name="Klenk H.-P."/>
        </authorList>
    </citation>
    <scope>NUCLEOTIDE SEQUENCE [LARGE SCALE GENOMIC DNA]</scope>
    <source>
        <strain evidence="7 8">DSM 44320</strain>
    </source>
</reference>
<sequence>MTRKRPALAAVLLFCCMGSGYESVNAGERALNAALEMRGVPYSWGGGGANGPSFGIGRGATTVGFDCSGLTQYAWARAGVRIKRTARGQWRNGWPVPEGQVRPGDLVFYDSNPVSPGPEHVGIAVDGERIVHASSTGGFVTFAPLVRRGYMGAVRPAETAPTTSEAATG</sequence>
<accession>A0A7W5YAR4</accession>
<keyword evidence="8" id="KW-1185">Reference proteome</keyword>
<evidence type="ECO:0000256" key="3">
    <source>
        <dbReference type="ARBA" id="ARBA00022801"/>
    </source>
</evidence>
<keyword evidence="2" id="KW-0645">Protease</keyword>
<evidence type="ECO:0000313" key="7">
    <source>
        <dbReference type="EMBL" id="MBB3731178.1"/>
    </source>
</evidence>
<dbReference type="Proteomes" id="UP000579945">
    <property type="component" value="Unassembled WGS sequence"/>
</dbReference>
<dbReference type="EMBL" id="JACIBV010000001">
    <property type="protein sequence ID" value="MBB3731178.1"/>
    <property type="molecule type" value="Genomic_DNA"/>
</dbReference>
<dbReference type="InterPro" id="IPR038765">
    <property type="entry name" value="Papain-like_cys_pep_sf"/>
</dbReference>
<name>A0A7W5YAR4_9ACTN</name>
<dbReference type="GO" id="GO:0006508">
    <property type="term" value="P:proteolysis"/>
    <property type="evidence" value="ECO:0007669"/>
    <property type="project" value="UniProtKB-KW"/>
</dbReference>
<evidence type="ECO:0000256" key="4">
    <source>
        <dbReference type="ARBA" id="ARBA00022807"/>
    </source>
</evidence>
<dbReference type="PANTHER" id="PTHR47359">
    <property type="entry name" value="PEPTIDOGLYCAN DL-ENDOPEPTIDASE CWLO"/>
    <property type="match status" value="1"/>
</dbReference>
<feature type="domain" description="NlpC/P60" evidence="6">
    <location>
        <begin position="24"/>
        <end position="162"/>
    </location>
</feature>
<dbReference type="InterPro" id="IPR051794">
    <property type="entry name" value="PG_Endopeptidase_C40"/>
</dbReference>
<dbReference type="RefSeq" id="WP_183656838.1">
    <property type="nucleotide sequence ID" value="NZ_JACIBV010000001.1"/>
</dbReference>
<evidence type="ECO:0000256" key="2">
    <source>
        <dbReference type="ARBA" id="ARBA00022670"/>
    </source>
</evidence>
<gene>
    <name evidence="7" type="ORF">FHR33_007038</name>
</gene>
<dbReference type="PROSITE" id="PS51935">
    <property type="entry name" value="NLPC_P60"/>
    <property type="match status" value="1"/>
</dbReference>
<dbReference type="GeneID" id="95393288"/>
<feature type="signal peptide" evidence="5">
    <location>
        <begin position="1"/>
        <end position="26"/>
    </location>
</feature>
<comment type="similarity">
    <text evidence="1">Belongs to the peptidase C40 family.</text>
</comment>
<dbReference type="GO" id="GO:0008234">
    <property type="term" value="F:cysteine-type peptidase activity"/>
    <property type="evidence" value="ECO:0007669"/>
    <property type="project" value="UniProtKB-KW"/>
</dbReference>